<dbReference type="Gene3D" id="2.130.10.10">
    <property type="entry name" value="YVTN repeat-like/Quinoprotein amine dehydrogenase"/>
    <property type="match status" value="1"/>
</dbReference>
<organism evidence="3">
    <name type="scientific">marine metagenome</name>
    <dbReference type="NCBI Taxonomy" id="408172"/>
    <lineage>
        <taxon>unclassified sequences</taxon>
        <taxon>metagenomes</taxon>
        <taxon>ecological metagenomes</taxon>
    </lineage>
</organism>
<keyword evidence="1" id="KW-1133">Transmembrane helix</keyword>
<proteinExistence type="predicted"/>
<feature type="transmembrane region" description="Helical" evidence="1">
    <location>
        <begin position="43"/>
        <end position="64"/>
    </location>
</feature>
<keyword evidence="1" id="KW-0472">Membrane</keyword>
<feature type="transmembrane region" description="Helical" evidence="1">
    <location>
        <begin position="7"/>
        <end position="23"/>
    </location>
</feature>
<dbReference type="PANTHER" id="PTHR34512">
    <property type="entry name" value="CELL SURFACE PROTEIN"/>
    <property type="match status" value="1"/>
</dbReference>
<feature type="non-terminal residue" evidence="3">
    <location>
        <position position="484"/>
    </location>
</feature>
<feature type="domain" description="Pyrrolo-quinoline quinone repeat" evidence="2">
    <location>
        <begin position="163"/>
        <end position="259"/>
    </location>
</feature>
<dbReference type="AlphaFoldDB" id="A0A381TLW9"/>
<accession>A0A381TLW9</accession>
<dbReference type="SUPFAM" id="SSF50998">
    <property type="entry name" value="Quinoprotein alcohol dehydrogenase-like"/>
    <property type="match status" value="1"/>
</dbReference>
<dbReference type="EMBL" id="UINC01004740">
    <property type="protein sequence ID" value="SVA16528.1"/>
    <property type="molecule type" value="Genomic_DNA"/>
</dbReference>
<dbReference type="Pfam" id="PF13360">
    <property type="entry name" value="PQQ_2"/>
    <property type="match status" value="2"/>
</dbReference>
<dbReference type="InterPro" id="IPR011047">
    <property type="entry name" value="Quinoprotein_ADH-like_sf"/>
</dbReference>
<sequence length="484" mass="52636">MIFPRGIWALFVVCLILAIWLQMSQAPILDRPVLGDRGATNVITFGLFLVCGLTSGVWFAFFGAFDKKLRLGVPLALVGVVVVFFTLFRIDSVGGEMAPHFVWRFADASDHALAVSAVDSMGGIDLTTTNPWDFPQFLGPSRDLSVDSVVLSRDWESEPPEMMWRQPIGAGWSSFAVVNGYAVTQEQRGNIEMITCYEIETGALVWSFTIENRFESIVAGTGPRATPTVHEGIVYALTTNGVFLALNGTNGRLLWQHNLPAEYGMSPKQELATVSYGRANSPLIAGPLVIVPAGGLPHGRLVTLVAFDKKNGKKIWEGGNQQISYSSPAIATLAGVEQVLIVSEAAASGHYLESGEVLWQVPRPGRTNADPNVSQAVAVPPNRVFVSKGYGLGGALFELTAQPGGNMSVQEVWANSRVLRTKFTNVTIYDGYIYGLSDGILECVDLETGKRVWKHGRYHHGQILRSHDLLIVLSEDGEVFLVEA</sequence>
<dbReference type="InterPro" id="IPR002372">
    <property type="entry name" value="PQQ_rpt_dom"/>
</dbReference>
<evidence type="ECO:0000313" key="3">
    <source>
        <dbReference type="EMBL" id="SVA16528.1"/>
    </source>
</evidence>
<feature type="transmembrane region" description="Helical" evidence="1">
    <location>
        <begin position="71"/>
        <end position="90"/>
    </location>
</feature>
<dbReference type="PANTHER" id="PTHR34512:SF30">
    <property type="entry name" value="OUTER MEMBRANE PROTEIN ASSEMBLY FACTOR BAMB"/>
    <property type="match status" value="1"/>
</dbReference>
<feature type="domain" description="Pyrrolo-quinoline quinone repeat" evidence="2">
    <location>
        <begin position="279"/>
        <end position="454"/>
    </location>
</feature>
<dbReference type="SMART" id="SM00564">
    <property type="entry name" value="PQQ"/>
    <property type="match status" value="3"/>
</dbReference>
<dbReference type="InterPro" id="IPR018391">
    <property type="entry name" value="PQQ_b-propeller_rpt"/>
</dbReference>
<gene>
    <name evidence="3" type="ORF">METZ01_LOCUS69382</name>
</gene>
<keyword evidence="1" id="KW-0812">Transmembrane</keyword>
<name>A0A381TLW9_9ZZZZ</name>
<protein>
    <recommendedName>
        <fullName evidence="2">Pyrrolo-quinoline quinone repeat domain-containing protein</fullName>
    </recommendedName>
</protein>
<dbReference type="InterPro" id="IPR015943">
    <property type="entry name" value="WD40/YVTN_repeat-like_dom_sf"/>
</dbReference>
<reference evidence="3" key="1">
    <citation type="submission" date="2018-05" db="EMBL/GenBank/DDBJ databases">
        <authorList>
            <person name="Lanie J.A."/>
            <person name="Ng W.-L."/>
            <person name="Kazmierczak K.M."/>
            <person name="Andrzejewski T.M."/>
            <person name="Davidsen T.M."/>
            <person name="Wayne K.J."/>
            <person name="Tettelin H."/>
            <person name="Glass J.I."/>
            <person name="Rusch D."/>
            <person name="Podicherti R."/>
            <person name="Tsui H.-C.T."/>
            <person name="Winkler M.E."/>
        </authorList>
    </citation>
    <scope>NUCLEOTIDE SEQUENCE</scope>
</reference>
<evidence type="ECO:0000256" key="1">
    <source>
        <dbReference type="SAM" id="Phobius"/>
    </source>
</evidence>
<evidence type="ECO:0000259" key="2">
    <source>
        <dbReference type="Pfam" id="PF13360"/>
    </source>
</evidence>